<comment type="caution">
    <text evidence="1">The sequence shown here is derived from an EMBL/GenBank/DDBJ whole genome shotgun (WGS) entry which is preliminary data.</text>
</comment>
<keyword evidence="2" id="KW-1185">Reference proteome</keyword>
<protein>
    <submittedName>
        <fullName evidence="1">Uncharacterized protein</fullName>
    </submittedName>
</protein>
<accession>A0ACC1PGB5</accession>
<proteinExistence type="predicted"/>
<dbReference type="EMBL" id="JAPDGR010000340">
    <property type="protein sequence ID" value="KAJ2991310.1"/>
    <property type="molecule type" value="Genomic_DNA"/>
</dbReference>
<sequence length="576" mass="65976">MSLFHRARPEAESKGVADDEMLRCFNVSDHGKEKVAISPLVHHSRNDDFTHSITKTMQADSSISDGHDDSHMDIDSPTGSLKSTVYAGYDSGRANGDNFANHDFALSPMAAQRAVSFSTLESLPSELRNQILVSMPDLETLGSIIRASPTMYAQYLHNRHKILSAFLSRELDGFYVDAYANLKSHVGELGFKRENGTITKFLEDYQKCLTTSDLSLDTESLPPSEVLRMATYHMSIARPLLRRYGSWALQNLRKEVLPSTAAKNTGCGVRDVKLSRSEEIRIFRALYRHEIYHNLFGHNLGERHGSFPHYKVNDIFFGVFEPWEREAIGCVDAFIRQQYDNIFDEIRGDLHPQNIIRQPNSVYNPEGSFDLDRESYERQEYMDGIIARGLRTMARVLKINSHEELVSEMKKSLAINHLVDGTLMETTNMISQFDRRDGRSYSKLYVRFCGNYRDFHAAVFDDRDLAERRQDRMRFLGDSMPLSGPPLAWVLLWDGKYVNIFGEFVPTSLKRWGYVMWDARRWADVQAKELISSQWDMTSIELQFTNSICGWDPLSAQPNTPTTDGSWYESDLDEDN</sequence>
<evidence type="ECO:0000313" key="1">
    <source>
        <dbReference type="EMBL" id="KAJ2991310.1"/>
    </source>
</evidence>
<evidence type="ECO:0000313" key="2">
    <source>
        <dbReference type="Proteomes" id="UP001143856"/>
    </source>
</evidence>
<gene>
    <name evidence="1" type="ORF">NUW58_g2558</name>
</gene>
<dbReference type="Proteomes" id="UP001143856">
    <property type="component" value="Unassembled WGS sequence"/>
</dbReference>
<name>A0ACC1PGB5_9PEZI</name>
<organism evidence="1 2">
    <name type="scientific">Xylaria curta</name>
    <dbReference type="NCBI Taxonomy" id="42375"/>
    <lineage>
        <taxon>Eukaryota</taxon>
        <taxon>Fungi</taxon>
        <taxon>Dikarya</taxon>
        <taxon>Ascomycota</taxon>
        <taxon>Pezizomycotina</taxon>
        <taxon>Sordariomycetes</taxon>
        <taxon>Xylariomycetidae</taxon>
        <taxon>Xylariales</taxon>
        <taxon>Xylariaceae</taxon>
        <taxon>Xylaria</taxon>
    </lineage>
</organism>
<reference evidence="1" key="1">
    <citation type="submission" date="2022-10" db="EMBL/GenBank/DDBJ databases">
        <title>Genome Sequence of Xylaria curta.</title>
        <authorList>
            <person name="Buettner E."/>
        </authorList>
    </citation>
    <scope>NUCLEOTIDE SEQUENCE</scope>
    <source>
        <strain evidence="1">Babe10</strain>
    </source>
</reference>